<feature type="domain" description="ATP-grasp" evidence="2">
    <location>
        <begin position="226"/>
        <end position="480"/>
    </location>
</feature>
<protein>
    <submittedName>
        <fullName evidence="3">Cyanophycin synthetase</fullName>
        <ecNumber evidence="4">6.3.2.29</ecNumber>
        <ecNumber evidence="4">6.3.2.30</ecNumber>
    </submittedName>
</protein>
<accession>A0A4P7BAX0</accession>
<dbReference type="AlphaFoldDB" id="A0A4P7BAX0"/>
<dbReference type="PANTHER" id="PTHR21621:SF0">
    <property type="entry name" value="BETA-CITRYLGLUTAMATE SYNTHASE B-RELATED"/>
    <property type="match status" value="1"/>
</dbReference>
<dbReference type="OrthoDB" id="9803907at2"/>
<evidence type="ECO:0000256" key="1">
    <source>
        <dbReference type="PROSITE-ProRule" id="PRU00409"/>
    </source>
</evidence>
<dbReference type="EMBL" id="CP038026">
    <property type="protein sequence ID" value="QBQ35173.1"/>
    <property type="molecule type" value="Genomic_DNA"/>
</dbReference>
<sequence length="731" mass="78133">MTKKKDIELLRVTHLRGPNIWTYRPVIEAWLDIGELEQFPSNKLPGLTERLTAWLPSLVEHRCGVGEVGGFIERLRDGTYAGHILEHVVLELQNLAGMRTGFGKTRQTFDGSGIYKMAFRTRQEQVGRRALVLGRELLMAAIEDRPFDLPAAVTELTEMVESLCLGPSTNNIVDAATDRGIPHIRLTDGNLVQLGHGTRQRRIWTAETDNTSAIAEGIASDKDMTKDILSSCGVPVPEGALVTSADEAWTEAQDIGLPVAVKPYDGNHGRGVSLNLSTESDVRAAYDIAVERGGSRSVIVEKFIVGDEHRLLVVGRKVVAASKGESLWVTGDGELTVQELVDTQINTDPRRGTTEEFPLNIVEPKKSQEVQLDLQRQGLTPDSVPEAGRKVLIQLNGNVANDVTDLVHPAVAEMAALAARAVGLDIAGIDMVAQDVSQPLEAQGGAIIEVNASPGLLAHLKPAAGGAPRNVGAAIVGELFAPEQDGRIPIVGVSGTRHTALIARLTAWQLQVSGRYVGVACEEGVYLNGRKIARGPLSEWESGQRLLLNKNVESAVFANGNRMILTEGFAYDRCTVGVVTDTAGHEDLDEFYIDSPDKMFNVVRTQVDVVLPEGVAVLNAADEGAAAMADLCDGDVIFYGIHAGVAPLAAHCQAGGRAVFLQGGGFVLADGQDTVAVLPASCLPTDEEECREAVLAALAAGWALGLSPDLIAAALRTFEWKTRRAATGRAA</sequence>
<dbReference type="InterPro" id="IPR011810">
    <property type="entry name" value="Cya_phycin_syn"/>
</dbReference>
<dbReference type="PROSITE" id="PS50975">
    <property type="entry name" value="ATP_GRASP"/>
    <property type="match status" value="1"/>
</dbReference>
<dbReference type="InterPro" id="IPR011761">
    <property type="entry name" value="ATP-grasp"/>
</dbReference>
<gene>
    <name evidence="3" type="primary">cphA</name>
    <name evidence="4" type="ORF">E1742_02570</name>
    <name evidence="3" type="ORF">GCM10007388_43690</name>
</gene>
<dbReference type="NCBIfam" id="TIGR02068">
    <property type="entry name" value="cya_phycin_syn"/>
    <property type="match status" value="1"/>
</dbReference>
<dbReference type="Proteomes" id="UP000619512">
    <property type="component" value="Unassembled WGS sequence"/>
</dbReference>
<reference evidence="3" key="3">
    <citation type="submission" date="2022-12" db="EMBL/GenBank/DDBJ databases">
        <authorList>
            <person name="Sun Q."/>
            <person name="Kim S."/>
        </authorList>
    </citation>
    <scope>NUCLEOTIDE SEQUENCE</scope>
    <source>
        <strain evidence="3">KCTC 12344</strain>
    </source>
</reference>
<evidence type="ECO:0000313" key="5">
    <source>
        <dbReference type="Proteomes" id="UP000294359"/>
    </source>
</evidence>
<dbReference type="GO" id="GO:0005524">
    <property type="term" value="F:ATP binding"/>
    <property type="evidence" value="ECO:0007669"/>
    <property type="project" value="UniProtKB-UniRule"/>
</dbReference>
<dbReference type="GO" id="GO:0018169">
    <property type="term" value="F:ribosomal S6-glutamic acid ligase activity"/>
    <property type="evidence" value="ECO:0007669"/>
    <property type="project" value="TreeGrafter"/>
</dbReference>
<dbReference type="GO" id="GO:0071160">
    <property type="term" value="F:cyanophycin synthetase activity (L-aspartate-adding)"/>
    <property type="evidence" value="ECO:0007669"/>
    <property type="project" value="UniProtKB-EC"/>
</dbReference>
<reference evidence="4 5" key="2">
    <citation type="submission" date="2019-03" db="EMBL/GenBank/DDBJ databases">
        <title>Draft Genome Sequences of Six Type Strains of the Genus Massilia.</title>
        <authorList>
            <person name="Miess H."/>
            <person name="Frediansyhah A."/>
            <person name="Gross H."/>
        </authorList>
    </citation>
    <scope>NUCLEOTIDE SEQUENCE [LARGE SCALE GENOMIC DNA]</scope>
    <source>
        <strain evidence="4 5">DSM 17505</strain>
    </source>
</reference>
<evidence type="ECO:0000313" key="4">
    <source>
        <dbReference type="EMBL" id="QBQ35173.1"/>
    </source>
</evidence>
<dbReference type="RefSeq" id="WP_134383413.1">
    <property type="nucleotide sequence ID" value="NZ_BMWW01000009.1"/>
</dbReference>
<evidence type="ECO:0000313" key="3">
    <source>
        <dbReference type="EMBL" id="GGZ05288.1"/>
    </source>
</evidence>
<evidence type="ECO:0000313" key="6">
    <source>
        <dbReference type="Proteomes" id="UP000619512"/>
    </source>
</evidence>
<proteinExistence type="predicted"/>
<dbReference type="NCBIfam" id="NF010623">
    <property type="entry name" value="PRK14016.1"/>
    <property type="match status" value="1"/>
</dbReference>
<dbReference type="GO" id="GO:0009432">
    <property type="term" value="P:SOS response"/>
    <property type="evidence" value="ECO:0007669"/>
    <property type="project" value="TreeGrafter"/>
</dbReference>
<dbReference type="InterPro" id="IPR044019">
    <property type="entry name" value="Cyanophycin_syn_N"/>
</dbReference>
<dbReference type="Pfam" id="PF18921">
    <property type="entry name" value="Cyanophycin_syn"/>
    <property type="match status" value="1"/>
</dbReference>
<evidence type="ECO:0000259" key="2">
    <source>
        <dbReference type="PROSITE" id="PS50975"/>
    </source>
</evidence>
<dbReference type="EMBL" id="BMWW01000009">
    <property type="protein sequence ID" value="GGZ05288.1"/>
    <property type="molecule type" value="Genomic_DNA"/>
</dbReference>
<keyword evidence="5" id="KW-1185">Reference proteome</keyword>
<dbReference type="EC" id="6.3.2.29" evidence="4"/>
<dbReference type="Proteomes" id="UP000294359">
    <property type="component" value="Chromosome"/>
</dbReference>
<dbReference type="GO" id="GO:0071161">
    <property type="term" value="F:cyanophycin synthetase activity (L-arginine-adding)"/>
    <property type="evidence" value="ECO:0007669"/>
    <property type="project" value="UniProtKB-EC"/>
</dbReference>
<dbReference type="InterPro" id="IPR036565">
    <property type="entry name" value="Mur-like_cat_sf"/>
</dbReference>
<keyword evidence="4" id="KW-0436">Ligase</keyword>
<keyword evidence="1" id="KW-0547">Nucleotide-binding</keyword>
<dbReference type="SUPFAM" id="SSF56059">
    <property type="entry name" value="Glutathione synthetase ATP-binding domain-like"/>
    <property type="match status" value="1"/>
</dbReference>
<keyword evidence="1" id="KW-0067">ATP-binding</keyword>
<dbReference type="GO" id="GO:0046872">
    <property type="term" value="F:metal ion binding"/>
    <property type="evidence" value="ECO:0007669"/>
    <property type="project" value="InterPro"/>
</dbReference>
<dbReference type="GO" id="GO:0005737">
    <property type="term" value="C:cytoplasm"/>
    <property type="evidence" value="ECO:0007669"/>
    <property type="project" value="TreeGrafter"/>
</dbReference>
<name>A0A4P7BAX0_9BURK</name>
<organism evidence="3 6">
    <name type="scientific">Pseudoduganella plicata</name>
    <dbReference type="NCBI Taxonomy" id="321984"/>
    <lineage>
        <taxon>Bacteria</taxon>
        <taxon>Pseudomonadati</taxon>
        <taxon>Pseudomonadota</taxon>
        <taxon>Betaproteobacteria</taxon>
        <taxon>Burkholderiales</taxon>
        <taxon>Oxalobacteraceae</taxon>
        <taxon>Telluria group</taxon>
        <taxon>Pseudoduganella</taxon>
    </lineage>
</organism>
<dbReference type="SUPFAM" id="SSF53623">
    <property type="entry name" value="MurD-like peptide ligases, catalytic domain"/>
    <property type="match status" value="1"/>
</dbReference>
<dbReference type="Gene3D" id="3.40.1190.10">
    <property type="entry name" value="Mur-like, catalytic domain"/>
    <property type="match status" value="1"/>
</dbReference>
<reference evidence="3" key="1">
    <citation type="journal article" date="2014" name="Int. J. Syst. Evol. Microbiol.">
        <title>Complete genome sequence of Corynebacterium casei LMG S-19264T (=DSM 44701T), isolated from a smear-ripened cheese.</title>
        <authorList>
            <consortium name="US DOE Joint Genome Institute (JGI-PGF)"/>
            <person name="Walter F."/>
            <person name="Albersmeier A."/>
            <person name="Kalinowski J."/>
            <person name="Ruckert C."/>
        </authorList>
    </citation>
    <scope>NUCLEOTIDE SEQUENCE</scope>
    <source>
        <strain evidence="3">KCTC 12344</strain>
    </source>
</reference>
<dbReference type="Pfam" id="PF13549">
    <property type="entry name" value="ATP-grasp_5"/>
    <property type="match status" value="1"/>
</dbReference>
<dbReference type="PANTHER" id="PTHR21621">
    <property type="entry name" value="RIBOSOMAL PROTEIN S6 MODIFICATION PROTEIN"/>
    <property type="match status" value="1"/>
</dbReference>
<dbReference type="Gene3D" id="3.30.470.20">
    <property type="entry name" value="ATP-grasp fold, B domain"/>
    <property type="match status" value="2"/>
</dbReference>
<dbReference type="EC" id="6.3.2.30" evidence="4"/>